<dbReference type="STRING" id="1316194.A0A1Q5UBR2"/>
<dbReference type="InterPro" id="IPR001584">
    <property type="entry name" value="Integrase_cat-core"/>
</dbReference>
<dbReference type="SUPFAM" id="SSF53098">
    <property type="entry name" value="Ribonuclease H-like"/>
    <property type="match status" value="1"/>
</dbReference>
<proteinExistence type="predicted"/>
<dbReference type="GO" id="GO:0015074">
    <property type="term" value="P:DNA integration"/>
    <property type="evidence" value="ECO:0007669"/>
    <property type="project" value="InterPro"/>
</dbReference>
<comment type="caution">
    <text evidence="4">The sequence shown here is derived from an EMBL/GenBank/DDBJ whole genome shotgun (WGS) entry which is preliminary data.</text>
</comment>
<dbReference type="GO" id="GO:0003723">
    <property type="term" value="F:RNA binding"/>
    <property type="evidence" value="ECO:0007669"/>
    <property type="project" value="UniProtKB-KW"/>
</dbReference>
<dbReference type="InterPro" id="IPR054722">
    <property type="entry name" value="PolX-like_BBD"/>
</dbReference>
<dbReference type="GO" id="GO:0005634">
    <property type="term" value="C:nucleus"/>
    <property type="evidence" value="ECO:0007669"/>
    <property type="project" value="UniProtKB-ARBA"/>
</dbReference>
<accession>A0A1Q5UBR2</accession>
<dbReference type="PROSITE" id="PS50994">
    <property type="entry name" value="INTEGRASE"/>
    <property type="match status" value="1"/>
</dbReference>
<dbReference type="PANTHER" id="PTHR11439">
    <property type="entry name" value="GAG-POL-RELATED RETROTRANSPOSON"/>
    <property type="match status" value="1"/>
</dbReference>
<feature type="region of interest" description="Disordered" evidence="2">
    <location>
        <begin position="78"/>
        <end position="102"/>
    </location>
</feature>
<keyword evidence="5" id="KW-1185">Reference proteome</keyword>
<evidence type="ECO:0000259" key="3">
    <source>
        <dbReference type="PROSITE" id="PS50994"/>
    </source>
</evidence>
<dbReference type="InterPro" id="IPR012337">
    <property type="entry name" value="RNaseH-like_sf"/>
</dbReference>
<evidence type="ECO:0000313" key="4">
    <source>
        <dbReference type="EMBL" id="OKP09901.1"/>
    </source>
</evidence>
<dbReference type="EMBL" id="MNBE01000436">
    <property type="protein sequence ID" value="OKP09901.1"/>
    <property type="molecule type" value="Genomic_DNA"/>
</dbReference>
<feature type="compositionally biased region" description="Basic and acidic residues" evidence="2">
    <location>
        <begin position="355"/>
        <end position="372"/>
    </location>
</feature>
<feature type="region of interest" description="Disordered" evidence="2">
    <location>
        <begin position="337"/>
        <end position="372"/>
    </location>
</feature>
<dbReference type="Pfam" id="PF25597">
    <property type="entry name" value="SH3_retrovirus"/>
    <property type="match status" value="1"/>
</dbReference>
<gene>
    <name evidence="4" type="ORF">PENSUB_4707</name>
</gene>
<feature type="compositionally biased region" description="Polar residues" evidence="2">
    <location>
        <begin position="1"/>
        <end position="17"/>
    </location>
</feature>
<name>A0A1Q5UBR2_9EURO</name>
<evidence type="ECO:0000313" key="5">
    <source>
        <dbReference type="Proteomes" id="UP000186955"/>
    </source>
</evidence>
<evidence type="ECO:0000256" key="1">
    <source>
        <dbReference type="ARBA" id="ARBA00022884"/>
    </source>
</evidence>
<dbReference type="Pfam" id="PF07727">
    <property type="entry name" value="RVT_2"/>
    <property type="match status" value="1"/>
</dbReference>
<dbReference type="Gene3D" id="3.30.420.10">
    <property type="entry name" value="Ribonuclease H-like superfamily/Ribonuclease H"/>
    <property type="match status" value="1"/>
</dbReference>
<dbReference type="InterPro" id="IPR057670">
    <property type="entry name" value="SH3_retrovirus"/>
</dbReference>
<feature type="domain" description="Integrase catalytic" evidence="3">
    <location>
        <begin position="696"/>
        <end position="877"/>
    </location>
</feature>
<sequence length="1532" mass="171097">MMTRGRQSQGRKPQQTDIPPEGDEVDLGDDRNPSTSPRRETPDADIKAMLTQLTASVSALMQNQAEQGRRLDALSQLAPRDAPEPIYPSLSAEDRTDDPNPRIDDLQTPIAVDREEALIERELQKLRRSIKDLWEHKPTTLTMHNFTAWKTNTLSDASLIDIHDVSSYSILFKGQQHPPNSYSRLQRAIWTAINDALHARILKSLSVEIRKIMPPQRTKNAAALWESVVTGFGITKAQERYNLLRDVCALKLDGSDYMSHQAQWLTYMAALDDLDVTVDDIKHDLFILSLGNWQSQFIKTRLDEFFASGGNGEPIVNLDIRQLMRALQYRAITQGLKKKDPVSTPKGSTSTSNSERPKSLEKSDSDRPSKSRCDYCQAPKAIHDASRCWSKNPEKAPMHWLKDNADLVRRIRGRNGDPIPDIPGLIVEPQAQAKAAISSSNNNGRQSTDWYFDTCASRHVVSDRELFTSYAPLKSSEGIGSIWGDKKRAIGVGTVNMKLNGLTVTLKDVRHIPGADSNLVSEALLHDQGFIIHKNSTPPFHYVLKDPSNQRFFAARNSSDVYTFTADEPFEFSTQAFVTIANPADSHLTIDEPIPTAGEQQLVAYFSSNAKSNVEAKPSDGDEHVSKASIDIKSAFPKTLWEWHVTLGHLNYRDVLYLANRPGSGVKITGDKAQPPCQVCLQANITRRYSRRQATRATRPLMRIHVDIVGGGDVFSDDDDASQAANLQSRHGYRYFLLITDDATRFRWIYGLKSRDQCEIATRLRYWCQHISNLGFKTPAFLRSDNEFGSGELQSMMTEWGCQWEPSNPYSAWQNGTAERANRVVLEKARAIWIASGLPMTFWFHALVAAVFLANISPTSTPLYNNPTPGGTTIDESIQPQDTRIPIEAISKIPADLSYLLPFGSSVFYHLHGTNEPTGKLEPRGKMGRVVGYNGASIYTVWDPDTGRIFNTGDIRPTGAAIQTLLQGGEQVARETPDLISSEELMDPITDDNWIRPAKDLKAFAAMTKIFRSAADAPRSFKEAMEGTDRELWKAACRKEVDDLHTRNTWELVRTGDVPIGLRPIPGKWVFTKKQGVDGTTRYKARWVIRGNISNGHQSLWGETGAPVVMASTKLVLFAAAAHFGWHIAQADAITAFLNGKLPNSVYMRQPYGFEQGEKGTLVCKLKQALYGLIPAARIWYDTLREKLEAIGFRVSPYDAGLFIHKAKPSLYVTAHVDDFGIIGADRTEIQWVLAEMGKQFPIKDLGQMEHYLGLRVEQTEAGIKLSQPDFIDNLLEDTGMTDCYPVSTPVEPGLVIDDLYDPSIDKRQYQSVTGSLQWLASHTRPEIARVATLLAQFNTVPTQKTLSTQRRVLRYLKGSKQLGILFRLGNGALPRPVLYTDADWGGPLTPGRRSCSGYVMLLAGGPISWRSHLQTSVALSSNEAEYMAASDAAREVEWLARLVADMGLYAADATPITFYMDNKGAHDLVRTSFVSRRSKHIDIRYHYVRDIAARGIISPTPIGTRDMAADGFTKPLAEEPFRRFRNQIGVF</sequence>
<protein>
    <submittedName>
        <fullName evidence="4">Retrovirus-related Pol polyprotein from transposon TNT 1-94</fullName>
    </submittedName>
</protein>
<organism evidence="4 5">
    <name type="scientific">Penicillium subrubescens</name>
    <dbReference type="NCBI Taxonomy" id="1316194"/>
    <lineage>
        <taxon>Eukaryota</taxon>
        <taxon>Fungi</taxon>
        <taxon>Dikarya</taxon>
        <taxon>Ascomycota</taxon>
        <taxon>Pezizomycotina</taxon>
        <taxon>Eurotiomycetes</taxon>
        <taxon>Eurotiomycetidae</taxon>
        <taxon>Eurotiales</taxon>
        <taxon>Aspergillaceae</taxon>
        <taxon>Penicillium</taxon>
    </lineage>
</organism>
<dbReference type="InterPro" id="IPR036397">
    <property type="entry name" value="RNaseH_sf"/>
</dbReference>
<dbReference type="CDD" id="cd09272">
    <property type="entry name" value="RNase_HI_RT_Ty1"/>
    <property type="match status" value="1"/>
</dbReference>
<dbReference type="InterPro" id="IPR013103">
    <property type="entry name" value="RVT_2"/>
</dbReference>
<feature type="compositionally biased region" description="Polar residues" evidence="2">
    <location>
        <begin position="345"/>
        <end position="354"/>
    </location>
</feature>
<dbReference type="PANTHER" id="PTHR11439:SF483">
    <property type="entry name" value="PEPTIDE SYNTHASE GLIP-LIKE, PUTATIVE (AFU_ORTHOLOGUE AFUA_3G12920)-RELATED"/>
    <property type="match status" value="1"/>
</dbReference>
<feature type="compositionally biased region" description="Basic and acidic residues" evidence="2">
    <location>
        <begin position="28"/>
        <end position="45"/>
    </location>
</feature>
<keyword evidence="1" id="KW-0694">RNA-binding</keyword>
<reference evidence="4 5" key="1">
    <citation type="submission" date="2016-10" db="EMBL/GenBank/DDBJ databases">
        <title>Genome sequence of the ascomycete fungus Penicillium subrubescens.</title>
        <authorList>
            <person name="De Vries R.P."/>
            <person name="Peng M."/>
            <person name="Dilokpimol A."/>
            <person name="Hilden K."/>
            <person name="Makela M.R."/>
            <person name="Grigoriev I."/>
            <person name="Riley R."/>
            <person name="Granchi Z."/>
        </authorList>
    </citation>
    <scope>NUCLEOTIDE SEQUENCE [LARGE SCALE GENOMIC DNA]</scope>
    <source>
        <strain evidence="4 5">CBS 132785</strain>
    </source>
</reference>
<feature type="compositionally biased region" description="Basic and acidic residues" evidence="2">
    <location>
        <begin position="92"/>
        <end position="102"/>
    </location>
</feature>
<feature type="region of interest" description="Disordered" evidence="2">
    <location>
        <begin position="1"/>
        <end position="45"/>
    </location>
</feature>
<evidence type="ECO:0000256" key="2">
    <source>
        <dbReference type="SAM" id="MobiDB-lite"/>
    </source>
</evidence>
<dbReference type="Proteomes" id="UP000186955">
    <property type="component" value="Unassembled WGS sequence"/>
</dbReference>
<dbReference type="Pfam" id="PF22936">
    <property type="entry name" value="Pol_BBD"/>
    <property type="match status" value="1"/>
</dbReference>